<accession>A0A5J6VI49</accession>
<name>A0A5J6VI49_9VIRU</name>
<protein>
    <submittedName>
        <fullName evidence="1">Uncharacterized protein</fullName>
    </submittedName>
</protein>
<sequence>MVEKKPDNYHVNLWETTTNTNIPGIICLHFEAALKLISNIEISNASITNAKKLDSSMYIVTTNKQIIDTYQYGISCYVLLNASEPTDAQIIEFSIMQNDNNDLINSIVNYKLQNITNTLNTLIDLKIQSLANTNIGIMHWGFNKHSIYPFMVKPPKKPILSLNDIDTILKDNAPVGKSHLVNTSTGVYNEYNTYDEASYASYNTYDAYDATSTWDINHNEESSFNVADLMYVKKNFKKPYTIQSEKTISRYALDTRIAIITVDGDADLVIKDATFTKHAQNNKTIFHINLDVIKHMNGYINIPLKIIYNNHDNHDHHDHHDQIQLEINSNIDNLDQLSHLLENFEEKPITTESPFGSVVLSHPDDLYPHLAVLGDNITCKSSKNFTCTGACMLNNTISSGEHQINMTFKYLNKKLTYSHTINVK</sequence>
<reference evidence="1" key="1">
    <citation type="journal article" date="2019" name="Philos. Trans. R. Soc. Lond., B, Biol. Sci.">
        <title>Targeted metagenomic recovery of four divergent viruses reveals shared and distinctive characteristics of giant viruses of marine eukaryotes.</title>
        <authorList>
            <person name="Needham D.M."/>
            <person name="Poirier C."/>
            <person name="Hehenberger E."/>
            <person name="Jimenez V."/>
            <person name="Swalwell J.E."/>
            <person name="Santoro A.E."/>
            <person name="Worden A.Z."/>
        </authorList>
    </citation>
    <scope>NUCLEOTIDE SEQUENCE</scope>
    <source>
        <strain evidence="1">OPacV-662</strain>
    </source>
</reference>
<organism evidence="1">
    <name type="scientific">Megaviridae environmental sample</name>
    <dbReference type="NCBI Taxonomy" id="1737588"/>
    <lineage>
        <taxon>Viruses</taxon>
        <taxon>Varidnaviria</taxon>
        <taxon>Bamfordvirae</taxon>
        <taxon>Nucleocytoviricota</taxon>
        <taxon>Megaviricetes</taxon>
        <taxon>Imitervirales</taxon>
        <taxon>Mimiviridae</taxon>
        <taxon>environmental samples</taxon>
    </lineage>
</organism>
<dbReference type="EMBL" id="MN448266">
    <property type="protein sequence ID" value="QFG73583.1"/>
    <property type="molecule type" value="Genomic_DNA"/>
</dbReference>
<evidence type="ECO:0000313" key="1">
    <source>
        <dbReference type="EMBL" id="QFG73583.1"/>
    </source>
</evidence>
<proteinExistence type="predicted"/>